<evidence type="ECO:0000313" key="3">
    <source>
        <dbReference type="EMBL" id="EKJ77728.1"/>
    </source>
</evidence>
<dbReference type="CDD" id="cd09917">
    <property type="entry name" value="F-box_SF"/>
    <property type="match status" value="1"/>
</dbReference>
<proteinExistence type="predicted"/>
<protein>
    <recommendedName>
        <fullName evidence="2">F-box domain-containing protein</fullName>
    </recommendedName>
</protein>
<dbReference type="SUPFAM" id="SSF52047">
    <property type="entry name" value="RNI-like"/>
    <property type="match status" value="1"/>
</dbReference>
<feature type="region of interest" description="Disordered" evidence="1">
    <location>
        <begin position="1"/>
        <end position="64"/>
    </location>
</feature>
<dbReference type="eggNOG" id="ENOG502SQK6">
    <property type="taxonomic scope" value="Eukaryota"/>
</dbReference>
<dbReference type="AlphaFoldDB" id="K3VU66"/>
<reference evidence="3 4" key="1">
    <citation type="journal article" date="2012" name="PLoS Pathog.">
        <title>Comparative pathogenomics reveals horizontally acquired novel virulence genes in fungi infecting cereal hosts.</title>
        <authorList>
            <person name="Gardiner D.M."/>
            <person name="McDonald M.C."/>
            <person name="Covarelli L."/>
            <person name="Solomon P.S."/>
            <person name="Rusu A.G."/>
            <person name="Marshall M."/>
            <person name="Kazan K."/>
            <person name="Chakraborty S."/>
            <person name="McDonald B.A."/>
            <person name="Manners J.M."/>
        </authorList>
    </citation>
    <scope>NUCLEOTIDE SEQUENCE [LARGE SCALE GENOMIC DNA]</scope>
    <source>
        <strain evidence="3 4">CS3096</strain>
    </source>
</reference>
<dbReference type="Pfam" id="PF00646">
    <property type="entry name" value="F-box"/>
    <property type="match status" value="1"/>
</dbReference>
<evidence type="ECO:0000313" key="4">
    <source>
        <dbReference type="Proteomes" id="UP000007978"/>
    </source>
</evidence>
<dbReference type="EMBL" id="AFNW01000056">
    <property type="protein sequence ID" value="EKJ77728.1"/>
    <property type="molecule type" value="Genomic_DNA"/>
</dbReference>
<name>K3VU66_FUSPC</name>
<dbReference type="KEGG" id="fpu:FPSE_02226"/>
<accession>K3VU66</accession>
<feature type="domain" description="F-box" evidence="2">
    <location>
        <begin position="83"/>
        <end position="117"/>
    </location>
</feature>
<comment type="caution">
    <text evidence="3">The sequence shown here is derived from an EMBL/GenBank/DDBJ whole genome shotgun (WGS) entry which is preliminary data.</text>
</comment>
<evidence type="ECO:0000256" key="1">
    <source>
        <dbReference type="SAM" id="MobiDB-lite"/>
    </source>
</evidence>
<dbReference type="Gene3D" id="3.80.10.10">
    <property type="entry name" value="Ribonuclease Inhibitor"/>
    <property type="match status" value="1"/>
</dbReference>
<evidence type="ECO:0000259" key="2">
    <source>
        <dbReference type="Pfam" id="PF00646"/>
    </source>
</evidence>
<dbReference type="InterPro" id="IPR032675">
    <property type="entry name" value="LRR_dom_sf"/>
</dbReference>
<dbReference type="RefSeq" id="XP_009253620.1">
    <property type="nucleotide sequence ID" value="XM_009255345.1"/>
</dbReference>
<keyword evidence="4" id="KW-1185">Reference proteome</keyword>
<dbReference type="InterPro" id="IPR036047">
    <property type="entry name" value="F-box-like_dom_sf"/>
</dbReference>
<dbReference type="HOGENOM" id="CLU_032407_0_0_1"/>
<dbReference type="OrthoDB" id="5311681at2759"/>
<dbReference type="SUPFAM" id="SSF81383">
    <property type="entry name" value="F-box domain"/>
    <property type="match status" value="1"/>
</dbReference>
<organism evidence="3 4">
    <name type="scientific">Fusarium pseudograminearum (strain CS3096)</name>
    <name type="common">Wheat and barley crown-rot fungus</name>
    <dbReference type="NCBI Taxonomy" id="1028729"/>
    <lineage>
        <taxon>Eukaryota</taxon>
        <taxon>Fungi</taxon>
        <taxon>Dikarya</taxon>
        <taxon>Ascomycota</taxon>
        <taxon>Pezizomycotina</taxon>
        <taxon>Sordariomycetes</taxon>
        <taxon>Hypocreomycetidae</taxon>
        <taxon>Hypocreales</taxon>
        <taxon>Nectriaceae</taxon>
        <taxon>Fusarium</taxon>
    </lineage>
</organism>
<dbReference type="Proteomes" id="UP000007978">
    <property type="component" value="Chromosome 2"/>
</dbReference>
<gene>
    <name evidence="3" type="ORF">FPSE_02226</name>
</gene>
<sequence>MTTRRSLRIAGEPPAAGSNQGYADPPRLGKRKIRGSDDEEDPKAKKKAPINKAESEKVQDQTKIPDLVNDEQQLVPPAPKDALSSLSTEIQLQILANMDPKRLISFACTSKHNYALVMPMVNKNIAIHADRSKLVCKVISRLEPLLSITQQRKLWKKGRSKAQRPKFHRLLDPNVIPLGAQYVRQMTVGVIRPAVKYRPNVMRKLEKVLKNLSNLEVLDTTELSPSIVSSIVALKSLKALRIQYHYAGSTRKCQNIARLSQLRDLKHLSISTRQCLCITPVRRDETLQSIILNSSSTLESLEVYPLRWDSNIHADREDQVPVRNEDLIDDGFSALKSLILYGQSAGPMNRTISQRNDGTYFSSIANKSLEKSFGSAERRDIQLRQLTLDMYPYQQDRDAYETEMNAMYRFIASFDILTSLEIYDHNRFPGCRHSNPGLSPRLKKAIIVHSRLESLRLRYSQTGEEVPLFSAPVIETFTKNLPLLRVLEVSVGDNDIVGMAQAFSYARNLEYLTCGYPGTQIHDKDMFARMFCGRLMVAFLGLAEDNKEFVWEKTYRLKQISVENYHASVGSELKPGITMFRRISSDDKSVCVRDNYIPKPREWEGPSEWACQIMKSV</sequence>
<dbReference type="InterPro" id="IPR001810">
    <property type="entry name" value="F-box_dom"/>
</dbReference>
<dbReference type="GeneID" id="20360845"/>